<evidence type="ECO:0000259" key="12">
    <source>
        <dbReference type="Pfam" id="PF01370"/>
    </source>
</evidence>
<evidence type="ECO:0000256" key="11">
    <source>
        <dbReference type="ARBA" id="ARBA00033067"/>
    </source>
</evidence>
<dbReference type="EC" id="5.1.3.2" evidence="5"/>
<dbReference type="GO" id="GO:0003978">
    <property type="term" value="F:UDP-glucose 4-epimerase activity"/>
    <property type="evidence" value="ECO:0007669"/>
    <property type="project" value="UniProtKB-EC"/>
</dbReference>
<keyword evidence="9" id="KW-0119">Carbohydrate metabolism</keyword>
<dbReference type="InterPro" id="IPR001509">
    <property type="entry name" value="Epimerase_deHydtase"/>
</dbReference>
<keyword evidence="14" id="KW-1185">Reference proteome</keyword>
<dbReference type="PANTHER" id="PTHR43725">
    <property type="entry name" value="UDP-GLUCOSE 4-EPIMERASE"/>
    <property type="match status" value="1"/>
</dbReference>
<dbReference type="RefSeq" id="WP_206711228.1">
    <property type="nucleotide sequence ID" value="NZ_BMGH01000001.1"/>
</dbReference>
<keyword evidence="7" id="KW-0520">NAD</keyword>
<protein>
    <recommendedName>
        <fullName evidence="6">UDP-glucose 4-epimerase</fullName>
        <ecNumber evidence="5">5.1.3.2</ecNumber>
    </recommendedName>
    <alternativeName>
        <fullName evidence="11">Galactowaldenase</fullName>
    </alternativeName>
    <alternativeName>
        <fullName evidence="10">UDP-galactose 4-epimerase</fullName>
    </alternativeName>
</protein>
<dbReference type="Proteomes" id="UP000613582">
    <property type="component" value="Unassembled WGS sequence"/>
</dbReference>
<comment type="similarity">
    <text evidence="4">Belongs to the NAD(P)-dependent epimerase/dehydratase family.</text>
</comment>
<evidence type="ECO:0000256" key="8">
    <source>
        <dbReference type="ARBA" id="ARBA00023235"/>
    </source>
</evidence>
<dbReference type="EMBL" id="BMGH01000001">
    <property type="protein sequence ID" value="GGD08727.1"/>
    <property type="molecule type" value="Genomic_DNA"/>
</dbReference>
<evidence type="ECO:0000256" key="1">
    <source>
        <dbReference type="ARBA" id="ARBA00000083"/>
    </source>
</evidence>
<organism evidence="13 14">
    <name type="scientific">Aquisalinus flavus</name>
    <dbReference type="NCBI Taxonomy" id="1526572"/>
    <lineage>
        <taxon>Bacteria</taxon>
        <taxon>Pseudomonadati</taxon>
        <taxon>Pseudomonadota</taxon>
        <taxon>Alphaproteobacteria</taxon>
        <taxon>Parvularculales</taxon>
        <taxon>Parvularculaceae</taxon>
        <taxon>Aquisalinus</taxon>
    </lineage>
</organism>
<evidence type="ECO:0000256" key="10">
    <source>
        <dbReference type="ARBA" id="ARBA00031367"/>
    </source>
</evidence>
<sequence>MTIAVTNAGGYPGTHMLLSLMDAGEDFIALEPEAKLPPALGSVDVVRTDLSDIAKLTRLFKARSIDEIVHFTGERLPKAQQSNPATHYEENTIATYNLVKAATAAGIRRIVFSSTASVYGVPDRMPIREETPLDPITPFGSSMSMAERMVRDIAEANGVGAAVLRYFNLAGADPDGRAGEEGGPRHLIKIAAQIAVGTRREKLQIFGNDYPTPDGTCIRDYVHVSDMAEAHLSALEYLRHGGASVTLNCGYGFGASVLDVISAVEQVTGQKLPSEIVSRRVGDPPLLIADNAEIRAVLDWVPRYDDLEYIVRSAIKWESFVKQRDAA</sequence>
<dbReference type="PANTHER" id="PTHR43725:SF53">
    <property type="entry name" value="UDP-ARABINOSE 4-EPIMERASE 1"/>
    <property type="match status" value="1"/>
</dbReference>
<reference evidence="13" key="2">
    <citation type="submission" date="2020-09" db="EMBL/GenBank/DDBJ databases">
        <authorList>
            <person name="Sun Q."/>
            <person name="Zhou Y."/>
        </authorList>
    </citation>
    <scope>NUCLEOTIDE SEQUENCE</scope>
    <source>
        <strain evidence="13">CGMCC 1.12921</strain>
    </source>
</reference>
<name>A0A8J2V4H6_9PROT</name>
<dbReference type="Gene3D" id="3.90.25.10">
    <property type="entry name" value="UDP-galactose 4-epimerase, domain 1"/>
    <property type="match status" value="1"/>
</dbReference>
<dbReference type="UniPathway" id="UPA00214"/>
<comment type="pathway">
    <text evidence="3">Carbohydrate metabolism; galactose metabolism.</text>
</comment>
<comment type="cofactor">
    <cofactor evidence="2">
        <name>NAD(+)</name>
        <dbReference type="ChEBI" id="CHEBI:57540"/>
    </cofactor>
</comment>
<proteinExistence type="inferred from homology"/>
<dbReference type="AlphaFoldDB" id="A0A8J2V4H6"/>
<evidence type="ECO:0000256" key="9">
    <source>
        <dbReference type="ARBA" id="ARBA00023277"/>
    </source>
</evidence>
<evidence type="ECO:0000256" key="4">
    <source>
        <dbReference type="ARBA" id="ARBA00007637"/>
    </source>
</evidence>
<dbReference type="NCBIfam" id="TIGR01179">
    <property type="entry name" value="galE"/>
    <property type="match status" value="1"/>
</dbReference>
<dbReference type="InterPro" id="IPR036291">
    <property type="entry name" value="NAD(P)-bd_dom_sf"/>
</dbReference>
<dbReference type="Gene3D" id="3.40.50.720">
    <property type="entry name" value="NAD(P)-binding Rossmann-like Domain"/>
    <property type="match status" value="1"/>
</dbReference>
<evidence type="ECO:0000313" key="14">
    <source>
        <dbReference type="Proteomes" id="UP000613582"/>
    </source>
</evidence>
<dbReference type="SUPFAM" id="SSF51735">
    <property type="entry name" value="NAD(P)-binding Rossmann-fold domains"/>
    <property type="match status" value="1"/>
</dbReference>
<comment type="caution">
    <text evidence="13">The sequence shown here is derived from an EMBL/GenBank/DDBJ whole genome shotgun (WGS) entry which is preliminary data.</text>
</comment>
<comment type="catalytic activity">
    <reaction evidence="1">
        <text>UDP-alpha-D-glucose = UDP-alpha-D-galactose</text>
        <dbReference type="Rhea" id="RHEA:22168"/>
        <dbReference type="ChEBI" id="CHEBI:58885"/>
        <dbReference type="ChEBI" id="CHEBI:66914"/>
        <dbReference type="EC" id="5.1.3.2"/>
    </reaction>
</comment>
<evidence type="ECO:0000256" key="6">
    <source>
        <dbReference type="ARBA" id="ARBA00018569"/>
    </source>
</evidence>
<reference evidence="13" key="1">
    <citation type="journal article" date="2014" name="Int. J. Syst. Evol. Microbiol.">
        <title>Complete genome sequence of Corynebacterium casei LMG S-19264T (=DSM 44701T), isolated from a smear-ripened cheese.</title>
        <authorList>
            <consortium name="US DOE Joint Genome Institute (JGI-PGF)"/>
            <person name="Walter F."/>
            <person name="Albersmeier A."/>
            <person name="Kalinowski J."/>
            <person name="Ruckert C."/>
        </authorList>
    </citation>
    <scope>NUCLEOTIDE SEQUENCE</scope>
    <source>
        <strain evidence="13">CGMCC 1.12921</strain>
    </source>
</reference>
<evidence type="ECO:0000256" key="3">
    <source>
        <dbReference type="ARBA" id="ARBA00004947"/>
    </source>
</evidence>
<feature type="domain" description="NAD-dependent epimerase/dehydratase" evidence="12">
    <location>
        <begin position="4"/>
        <end position="250"/>
    </location>
</feature>
<evidence type="ECO:0000313" key="13">
    <source>
        <dbReference type="EMBL" id="GGD08727.1"/>
    </source>
</evidence>
<gene>
    <name evidence="13" type="primary">galE</name>
    <name evidence="13" type="ORF">GCM10011342_16920</name>
</gene>
<dbReference type="InterPro" id="IPR005886">
    <property type="entry name" value="UDP_G4E"/>
</dbReference>
<accession>A0A8J2V4H6</accession>
<dbReference type="Pfam" id="PF01370">
    <property type="entry name" value="Epimerase"/>
    <property type="match status" value="1"/>
</dbReference>
<evidence type="ECO:0000256" key="7">
    <source>
        <dbReference type="ARBA" id="ARBA00023027"/>
    </source>
</evidence>
<keyword evidence="8" id="KW-0413">Isomerase</keyword>
<dbReference type="GO" id="GO:0033499">
    <property type="term" value="P:galactose catabolic process via UDP-galactose, Leloir pathway"/>
    <property type="evidence" value="ECO:0007669"/>
    <property type="project" value="TreeGrafter"/>
</dbReference>
<evidence type="ECO:0000256" key="5">
    <source>
        <dbReference type="ARBA" id="ARBA00013189"/>
    </source>
</evidence>
<evidence type="ECO:0000256" key="2">
    <source>
        <dbReference type="ARBA" id="ARBA00001911"/>
    </source>
</evidence>